<accession>A0A9Q1G3W1</accession>
<sequence>MRRRAGDEGPFAALPFRREIAVPSDSERSDAGLLRKCVRRNNDAPALKWQAAAQSKHQQGPPSSLTMTGTAAVILGAHAPSLTTHYSNHQEPAGPLL</sequence>
<dbReference type="Proteomes" id="UP001152622">
    <property type="component" value="Chromosome 2"/>
</dbReference>
<keyword evidence="2" id="KW-1185">Reference proteome</keyword>
<name>A0A9Q1G3W1_SYNKA</name>
<dbReference type="EMBL" id="JAINUF010000002">
    <property type="protein sequence ID" value="KAJ8374457.1"/>
    <property type="molecule type" value="Genomic_DNA"/>
</dbReference>
<evidence type="ECO:0000313" key="1">
    <source>
        <dbReference type="EMBL" id="KAJ8374457.1"/>
    </source>
</evidence>
<proteinExistence type="predicted"/>
<comment type="caution">
    <text evidence="1">The sequence shown here is derived from an EMBL/GenBank/DDBJ whole genome shotgun (WGS) entry which is preliminary data.</text>
</comment>
<evidence type="ECO:0000313" key="2">
    <source>
        <dbReference type="Proteomes" id="UP001152622"/>
    </source>
</evidence>
<reference evidence="1" key="1">
    <citation type="journal article" date="2023" name="Science">
        <title>Genome structures resolve the early diversification of teleost fishes.</title>
        <authorList>
            <person name="Parey E."/>
            <person name="Louis A."/>
            <person name="Montfort J."/>
            <person name="Bouchez O."/>
            <person name="Roques C."/>
            <person name="Iampietro C."/>
            <person name="Lluch J."/>
            <person name="Castinel A."/>
            <person name="Donnadieu C."/>
            <person name="Desvignes T."/>
            <person name="Floi Bucao C."/>
            <person name="Jouanno E."/>
            <person name="Wen M."/>
            <person name="Mejri S."/>
            <person name="Dirks R."/>
            <person name="Jansen H."/>
            <person name="Henkel C."/>
            <person name="Chen W.J."/>
            <person name="Zahm M."/>
            <person name="Cabau C."/>
            <person name="Klopp C."/>
            <person name="Thompson A.W."/>
            <person name="Robinson-Rechavi M."/>
            <person name="Braasch I."/>
            <person name="Lecointre G."/>
            <person name="Bobe J."/>
            <person name="Postlethwait J.H."/>
            <person name="Berthelot C."/>
            <person name="Roest Crollius H."/>
            <person name="Guiguen Y."/>
        </authorList>
    </citation>
    <scope>NUCLEOTIDE SEQUENCE</scope>
    <source>
        <strain evidence="1">WJC10195</strain>
    </source>
</reference>
<dbReference type="AlphaFoldDB" id="A0A9Q1G3W1"/>
<gene>
    <name evidence="1" type="ORF">SKAU_G00050370</name>
</gene>
<protein>
    <submittedName>
        <fullName evidence="1">Uncharacterized protein</fullName>
    </submittedName>
</protein>
<organism evidence="1 2">
    <name type="scientific">Synaphobranchus kaupii</name>
    <name type="common">Kaup's arrowtooth eel</name>
    <dbReference type="NCBI Taxonomy" id="118154"/>
    <lineage>
        <taxon>Eukaryota</taxon>
        <taxon>Metazoa</taxon>
        <taxon>Chordata</taxon>
        <taxon>Craniata</taxon>
        <taxon>Vertebrata</taxon>
        <taxon>Euteleostomi</taxon>
        <taxon>Actinopterygii</taxon>
        <taxon>Neopterygii</taxon>
        <taxon>Teleostei</taxon>
        <taxon>Anguilliformes</taxon>
        <taxon>Synaphobranchidae</taxon>
        <taxon>Synaphobranchus</taxon>
    </lineage>
</organism>